<evidence type="ECO:0000256" key="1">
    <source>
        <dbReference type="SAM" id="MobiDB-lite"/>
    </source>
</evidence>
<name>A0A2A6E434_9BACL</name>
<gene>
    <name evidence="2" type="ORF">BLM47_01985</name>
</gene>
<evidence type="ECO:0008006" key="4">
    <source>
        <dbReference type="Google" id="ProtNLM"/>
    </source>
</evidence>
<evidence type="ECO:0000313" key="2">
    <source>
        <dbReference type="EMBL" id="PDO11517.1"/>
    </source>
</evidence>
<sequence length="145" mass="16691">MFLLGATKSSLPKNFFFQNQKFSTGGIRMSEEIQKEEGKEVKNEIQNQNQNQNETEQLKSEVERLKAELLQTKVVATLSSMGLEEFVDFFDVNDEKEIDEKIKKLKDALEKHKVKNRYIPADHRPSEEKGDVLSRISGKLGRLFG</sequence>
<accession>A0A2A6E434</accession>
<dbReference type="Proteomes" id="UP000243688">
    <property type="component" value="Unassembled WGS sequence"/>
</dbReference>
<evidence type="ECO:0000313" key="3">
    <source>
        <dbReference type="Proteomes" id="UP000243688"/>
    </source>
</evidence>
<protein>
    <recommendedName>
        <fullName evidence="4">DUF4355 domain-containing protein</fullName>
    </recommendedName>
</protein>
<reference evidence="2 3" key="1">
    <citation type="submission" date="2016-12" db="EMBL/GenBank/DDBJ databases">
        <title>Candidatus Reconcilibacillus cellulovorans genome.</title>
        <authorList>
            <person name="Kolinko S."/>
            <person name="Wu Y.-W."/>
            <person name="Tachea F."/>
            <person name="Denzel E."/>
            <person name="Hiras J."/>
            <person name="Baecker N."/>
            <person name="Chan L.J."/>
            <person name="Eichorst S.A."/>
            <person name="Frey D."/>
            <person name="Adams P.D."/>
            <person name="Pray T."/>
            <person name="Tanjore D."/>
            <person name="Petzold C.J."/>
            <person name="Gladden J.M."/>
            <person name="Simmons B.A."/>
            <person name="Singer S.W."/>
        </authorList>
    </citation>
    <scope>NUCLEOTIDE SEQUENCE [LARGE SCALE GENOMIC DNA]</scope>
    <source>
        <strain evidence="2">JTherm</strain>
    </source>
</reference>
<dbReference type="AlphaFoldDB" id="A0A2A6E434"/>
<organism evidence="2 3">
    <name type="scientific">Candidatus Reconcilbacillus cellulovorans</name>
    <dbReference type="NCBI Taxonomy" id="1906605"/>
    <lineage>
        <taxon>Bacteria</taxon>
        <taxon>Bacillati</taxon>
        <taxon>Bacillota</taxon>
        <taxon>Bacilli</taxon>
        <taxon>Bacillales</taxon>
        <taxon>Paenibacillaceae</taxon>
        <taxon>Candidatus Reconcilbacillus</taxon>
    </lineage>
</organism>
<proteinExistence type="predicted"/>
<feature type="compositionally biased region" description="Low complexity" evidence="1">
    <location>
        <begin position="44"/>
        <end position="55"/>
    </location>
</feature>
<comment type="caution">
    <text evidence="2">The sequence shown here is derived from an EMBL/GenBank/DDBJ whole genome shotgun (WGS) entry which is preliminary data.</text>
</comment>
<feature type="region of interest" description="Disordered" evidence="1">
    <location>
        <begin position="36"/>
        <end position="58"/>
    </location>
</feature>
<dbReference type="EMBL" id="MOXJ01000002">
    <property type="protein sequence ID" value="PDO11517.1"/>
    <property type="molecule type" value="Genomic_DNA"/>
</dbReference>